<dbReference type="EMBL" id="NIHT01000025">
    <property type="protein sequence ID" value="PLT72205.1"/>
    <property type="molecule type" value="Genomic_DNA"/>
</dbReference>
<dbReference type="RefSeq" id="WP_101870874.1">
    <property type="nucleotide sequence ID" value="NZ_NIHS01000016.1"/>
</dbReference>
<accession>A0A2N5PAA0</accession>
<dbReference type="Proteomes" id="UP000235093">
    <property type="component" value="Unassembled WGS sequence"/>
</dbReference>
<dbReference type="Proteomes" id="UP000234891">
    <property type="component" value="Unassembled WGS sequence"/>
</dbReference>
<evidence type="ECO:0000313" key="3">
    <source>
        <dbReference type="Proteomes" id="UP000234891"/>
    </source>
</evidence>
<sequence length="151" mass="16139">MMTMNEKDKNEMLGAILAEGETYQCKLWGTIMADAKTYAAIGGISLIAGSGAAALGALSNAYCYLGMTENNINFVIVDSVNVSKIKNSISITKSSITKAEVKGGLLPGRKVVLLHFGKTKMKISLMNNAIGSDIQNQKENVEKFCQTVALI</sequence>
<proteinExistence type="predicted"/>
<dbReference type="AlphaFoldDB" id="A0A2N5PAA0"/>
<name>A0A2N5PAA0_MEDGN</name>
<comment type="caution">
    <text evidence="1">The sequence shown here is derived from an EMBL/GenBank/DDBJ whole genome shotgun (WGS) entry which is preliminary data.</text>
</comment>
<protein>
    <recommendedName>
        <fullName evidence="5">YokE-like PH domain-containing protein</fullName>
    </recommendedName>
</protein>
<organism evidence="1 3">
    <name type="scientific">Mediterraneibacter gnavus</name>
    <name type="common">Ruminococcus gnavus</name>
    <dbReference type="NCBI Taxonomy" id="33038"/>
    <lineage>
        <taxon>Bacteria</taxon>
        <taxon>Bacillati</taxon>
        <taxon>Bacillota</taxon>
        <taxon>Clostridia</taxon>
        <taxon>Lachnospirales</taxon>
        <taxon>Lachnospiraceae</taxon>
        <taxon>Mediterraneibacter</taxon>
    </lineage>
</organism>
<evidence type="ECO:0000313" key="4">
    <source>
        <dbReference type="Proteomes" id="UP000235093"/>
    </source>
</evidence>
<evidence type="ECO:0008006" key="5">
    <source>
        <dbReference type="Google" id="ProtNLM"/>
    </source>
</evidence>
<evidence type="ECO:0000313" key="1">
    <source>
        <dbReference type="EMBL" id="PLT72058.1"/>
    </source>
</evidence>
<evidence type="ECO:0000313" key="2">
    <source>
        <dbReference type="EMBL" id="PLT72205.1"/>
    </source>
</evidence>
<gene>
    <name evidence="2" type="ORF">CDL23_13715</name>
    <name evidence="1" type="ORF">CDL26_10250</name>
</gene>
<reference evidence="3 4" key="1">
    <citation type="journal article" date="2017" name="Genome Med.">
        <title>A novel Ruminococcus gnavus clade enriched in inflammatory bowel disease patients.</title>
        <authorList>
            <person name="Hall A.B."/>
            <person name="Yassour M."/>
            <person name="Sauk J."/>
            <person name="Garner A."/>
            <person name="Jiang X."/>
            <person name="Arthur T."/>
            <person name="Lagoudas G.K."/>
            <person name="Vatanen T."/>
            <person name="Fornelos N."/>
            <person name="Wilson R."/>
            <person name="Bertha M."/>
            <person name="Cohen M."/>
            <person name="Garber J."/>
            <person name="Khalili H."/>
            <person name="Gevers D."/>
            <person name="Ananthakrishnan A.N."/>
            <person name="Kugathasan S."/>
            <person name="Lander E.S."/>
            <person name="Blainey P."/>
            <person name="Vlamakis H."/>
            <person name="Xavier R.J."/>
            <person name="Huttenhower C."/>
        </authorList>
    </citation>
    <scope>NUCLEOTIDE SEQUENCE [LARGE SCALE GENOMIC DNA]</scope>
    <source>
        <strain evidence="1 3">RJX1124</strain>
        <strain evidence="2 4">RJX1125</strain>
    </source>
</reference>
<dbReference type="EMBL" id="NIHS01000016">
    <property type="protein sequence ID" value="PLT72058.1"/>
    <property type="molecule type" value="Genomic_DNA"/>
</dbReference>